<evidence type="ECO:0000313" key="3">
    <source>
        <dbReference type="Proteomes" id="UP000499080"/>
    </source>
</evidence>
<organism evidence="2 3">
    <name type="scientific">Araneus ventricosus</name>
    <name type="common">Orbweaver spider</name>
    <name type="synonym">Epeira ventricosa</name>
    <dbReference type="NCBI Taxonomy" id="182803"/>
    <lineage>
        <taxon>Eukaryota</taxon>
        <taxon>Metazoa</taxon>
        <taxon>Ecdysozoa</taxon>
        <taxon>Arthropoda</taxon>
        <taxon>Chelicerata</taxon>
        <taxon>Arachnida</taxon>
        <taxon>Araneae</taxon>
        <taxon>Araneomorphae</taxon>
        <taxon>Entelegynae</taxon>
        <taxon>Araneoidea</taxon>
        <taxon>Araneidae</taxon>
        <taxon>Araneus</taxon>
    </lineage>
</organism>
<reference evidence="2 3" key="1">
    <citation type="journal article" date="2019" name="Sci. Rep.">
        <title>Orb-weaving spider Araneus ventricosus genome elucidates the spidroin gene catalogue.</title>
        <authorList>
            <person name="Kono N."/>
            <person name="Nakamura H."/>
            <person name="Ohtoshi R."/>
            <person name="Moran D.A.P."/>
            <person name="Shinohara A."/>
            <person name="Yoshida Y."/>
            <person name="Fujiwara M."/>
            <person name="Mori M."/>
            <person name="Tomita M."/>
            <person name="Arakawa K."/>
        </authorList>
    </citation>
    <scope>NUCLEOTIDE SEQUENCE [LARGE SCALE GENOMIC DNA]</scope>
</reference>
<dbReference type="AlphaFoldDB" id="A0A4Y2NDM2"/>
<proteinExistence type="predicted"/>
<keyword evidence="3" id="KW-1185">Reference proteome</keyword>
<dbReference type="EMBL" id="BGPR01009009">
    <property type="protein sequence ID" value="GBN37381.1"/>
    <property type="molecule type" value="Genomic_DNA"/>
</dbReference>
<accession>A0A4Y2NDM2</accession>
<protein>
    <submittedName>
        <fullName evidence="2">Uncharacterized protein</fullName>
    </submittedName>
</protein>
<sequence length="92" mass="10143">MLGQRQANYCDSYYGCLVLALSFESSSDTSGTSPEPDPNSSNFHSNSTKRYLTLDGFNICLAQINYISFIQSCLGNHLPLIRDFIIGGALLR</sequence>
<gene>
    <name evidence="2" type="ORF">AVEN_215623_1</name>
</gene>
<feature type="region of interest" description="Disordered" evidence="1">
    <location>
        <begin position="25"/>
        <end position="44"/>
    </location>
</feature>
<dbReference type="Proteomes" id="UP000499080">
    <property type="component" value="Unassembled WGS sequence"/>
</dbReference>
<comment type="caution">
    <text evidence="2">The sequence shown here is derived from an EMBL/GenBank/DDBJ whole genome shotgun (WGS) entry which is preliminary data.</text>
</comment>
<name>A0A4Y2NDM2_ARAVE</name>
<evidence type="ECO:0000313" key="2">
    <source>
        <dbReference type="EMBL" id="GBN37381.1"/>
    </source>
</evidence>
<feature type="compositionally biased region" description="Low complexity" evidence="1">
    <location>
        <begin position="25"/>
        <end position="34"/>
    </location>
</feature>
<evidence type="ECO:0000256" key="1">
    <source>
        <dbReference type="SAM" id="MobiDB-lite"/>
    </source>
</evidence>